<keyword evidence="3" id="KW-1185">Reference proteome</keyword>
<sequence>MPRPPAARTRHAVEAPVPEPPRHPDRYFLGRLWRAAKWSAILLLVLLAAAFFVDRTFWAERSPFAWMEEGRTFTVAEPVDWSSVDAEIRTVFEEARRDAEARAQRELDAWHAELMQRVDEDFLPWYFGFWNQQWRDLKALGFLAADWAGGPEAQTAMMDDFRDAFATRVMPPGETQMRMEAIARDTLQAYLGDVRAELRTIPAEHDVPRDDWEQHLAHIGLQLTQAAGQSEQVPTTLKGLVTFGAAGTTAVVLRGSTAARRIGAAAMRWVPRAGVTAGETALVGGALRGQVTRTGGRQAARTGGRVGGRVLGAAALVGLLAWDVYDHNATENELRPQLRERLAVYLDAMRERMLRDSANGVLAPVHEVEASVHQELSSS</sequence>
<proteinExistence type="predicted"/>
<keyword evidence="1" id="KW-0812">Transmembrane</keyword>
<dbReference type="STRING" id="381306.AN478_02970"/>
<organism evidence="2 3">
    <name type="scientific">Thiohalorhabdus denitrificans</name>
    <dbReference type="NCBI Taxonomy" id="381306"/>
    <lineage>
        <taxon>Bacteria</taxon>
        <taxon>Pseudomonadati</taxon>
        <taxon>Pseudomonadota</taxon>
        <taxon>Gammaproteobacteria</taxon>
        <taxon>Thiohalorhabdales</taxon>
        <taxon>Thiohalorhabdaceae</taxon>
        <taxon>Thiohalorhabdus</taxon>
    </lineage>
</organism>
<feature type="transmembrane region" description="Helical" evidence="1">
    <location>
        <begin position="35"/>
        <end position="53"/>
    </location>
</feature>
<evidence type="ECO:0000313" key="3">
    <source>
        <dbReference type="Proteomes" id="UP000183104"/>
    </source>
</evidence>
<gene>
    <name evidence="2" type="ORF">SAMN05661077_1794</name>
</gene>
<name>A0A0P9EG98_9GAMM</name>
<protein>
    <submittedName>
        <fullName evidence="2">Uncharacterized protein</fullName>
    </submittedName>
</protein>
<dbReference type="EMBL" id="FMUN01000004">
    <property type="protein sequence ID" value="SCY31062.1"/>
    <property type="molecule type" value="Genomic_DNA"/>
</dbReference>
<dbReference type="OrthoDB" id="7026917at2"/>
<reference evidence="3" key="1">
    <citation type="submission" date="2016-10" db="EMBL/GenBank/DDBJ databases">
        <authorList>
            <person name="Varghese N."/>
        </authorList>
    </citation>
    <scope>NUCLEOTIDE SEQUENCE [LARGE SCALE GENOMIC DNA]</scope>
    <source>
        <strain evidence="3">HL 19</strain>
    </source>
</reference>
<keyword evidence="1" id="KW-0472">Membrane</keyword>
<accession>A0A0P9EG98</accession>
<evidence type="ECO:0000256" key="1">
    <source>
        <dbReference type="SAM" id="Phobius"/>
    </source>
</evidence>
<dbReference type="Proteomes" id="UP000183104">
    <property type="component" value="Unassembled WGS sequence"/>
</dbReference>
<dbReference type="AlphaFoldDB" id="A0A0P9EG98"/>
<evidence type="ECO:0000313" key="2">
    <source>
        <dbReference type="EMBL" id="SCY31062.1"/>
    </source>
</evidence>
<dbReference type="RefSeq" id="WP_054965132.1">
    <property type="nucleotide sequence ID" value="NZ_FMUN01000004.1"/>
</dbReference>
<keyword evidence="1" id="KW-1133">Transmembrane helix</keyword>